<name>A0A2D3NAJ3_PREIN</name>
<evidence type="ECO:0000313" key="2">
    <source>
        <dbReference type="EMBL" id="ATV52385.1"/>
    </source>
</evidence>
<dbReference type="Gene3D" id="1.10.260.40">
    <property type="entry name" value="lambda repressor-like DNA-binding domains"/>
    <property type="match status" value="1"/>
</dbReference>
<dbReference type="InterPro" id="IPR001387">
    <property type="entry name" value="Cro/C1-type_HTH"/>
</dbReference>
<dbReference type="SMART" id="SM00530">
    <property type="entry name" value="HTH_XRE"/>
    <property type="match status" value="1"/>
</dbReference>
<dbReference type="GO" id="GO:0003677">
    <property type="term" value="F:DNA binding"/>
    <property type="evidence" value="ECO:0007669"/>
    <property type="project" value="InterPro"/>
</dbReference>
<dbReference type="EMBL" id="CP024696">
    <property type="protein sequence ID" value="ATV52385.1"/>
    <property type="molecule type" value="Genomic_DNA"/>
</dbReference>
<accession>A0A2D3NAJ3</accession>
<organism evidence="2 3">
    <name type="scientific">Prevotella intermedia</name>
    <dbReference type="NCBI Taxonomy" id="28131"/>
    <lineage>
        <taxon>Bacteria</taxon>
        <taxon>Pseudomonadati</taxon>
        <taxon>Bacteroidota</taxon>
        <taxon>Bacteroidia</taxon>
        <taxon>Bacteroidales</taxon>
        <taxon>Prevotellaceae</taxon>
        <taxon>Prevotella</taxon>
    </lineage>
</organism>
<dbReference type="Proteomes" id="UP000229323">
    <property type="component" value="Chromosome"/>
</dbReference>
<evidence type="ECO:0000313" key="3">
    <source>
        <dbReference type="Proteomes" id="UP000229323"/>
    </source>
</evidence>
<dbReference type="InterPro" id="IPR010982">
    <property type="entry name" value="Lambda_DNA-bd_dom_sf"/>
</dbReference>
<dbReference type="SUPFAM" id="SSF47413">
    <property type="entry name" value="lambda repressor-like DNA-binding domains"/>
    <property type="match status" value="1"/>
</dbReference>
<dbReference type="PROSITE" id="PS50943">
    <property type="entry name" value="HTH_CROC1"/>
    <property type="match status" value="1"/>
</dbReference>
<reference evidence="2 3" key="1">
    <citation type="submission" date="2017-11" db="EMBL/GenBank/DDBJ databases">
        <title>Genome sequencing of Prevotella intermedia KCOM 2033.</title>
        <authorList>
            <person name="Kook J.-K."/>
            <person name="Park S.-N."/>
            <person name="Lim Y.K."/>
        </authorList>
    </citation>
    <scope>NUCLEOTIDE SEQUENCE [LARGE SCALE GENOMIC DNA]</scope>
    <source>
        <strain evidence="2 3">KCOM 2033</strain>
    </source>
</reference>
<dbReference type="CDD" id="cd00093">
    <property type="entry name" value="HTH_XRE"/>
    <property type="match status" value="1"/>
</dbReference>
<dbReference type="AlphaFoldDB" id="A0A2D3NAJ3"/>
<dbReference type="Pfam" id="PF01381">
    <property type="entry name" value="HTH_3"/>
    <property type="match status" value="1"/>
</dbReference>
<gene>
    <name evidence="2" type="ORF">CTM50_04655</name>
</gene>
<dbReference type="RefSeq" id="WP_097652574.1">
    <property type="nucleotide sequence ID" value="NZ_CP024696.1"/>
</dbReference>
<proteinExistence type="predicted"/>
<evidence type="ECO:0000259" key="1">
    <source>
        <dbReference type="PROSITE" id="PS50943"/>
    </source>
</evidence>
<feature type="domain" description="HTH cro/C1-type" evidence="1">
    <location>
        <begin position="6"/>
        <end position="60"/>
    </location>
</feature>
<sequence>MKLNRIKDVLGEKGISQKWLAEKLNKSFSTVNAYVCNRQQPSLETLYRISKLLQVRIIDLIEDNHIKISN</sequence>
<protein>
    <submittedName>
        <fullName evidence="2">XRE family transcriptional regulator</fullName>
    </submittedName>
</protein>